<dbReference type="Proteomes" id="UP000749646">
    <property type="component" value="Unassembled WGS sequence"/>
</dbReference>
<sequence>MTDEYRTSKTRIYCFNEVRQAKSHCWDGTNIKVVNLHDTVECDNPDCPSFKRATILEKTTAQQAPAQEAVEARQALGPCPHHYHKNIRRIDKIQAAVISPFPPMLRL</sequence>
<comment type="caution">
    <text evidence="1">The sequence shown here is derived from an EMBL/GenBank/DDBJ whole genome shotgun (WGS) entry which is preliminary data.</text>
</comment>
<protein>
    <submittedName>
        <fullName evidence="1">Uncharacterized protein</fullName>
    </submittedName>
</protein>
<gene>
    <name evidence="1" type="ORF">BGZ65_000147</name>
</gene>
<organism evidence="1 2">
    <name type="scientific">Modicella reniformis</name>
    <dbReference type="NCBI Taxonomy" id="1440133"/>
    <lineage>
        <taxon>Eukaryota</taxon>
        <taxon>Fungi</taxon>
        <taxon>Fungi incertae sedis</taxon>
        <taxon>Mucoromycota</taxon>
        <taxon>Mortierellomycotina</taxon>
        <taxon>Mortierellomycetes</taxon>
        <taxon>Mortierellales</taxon>
        <taxon>Mortierellaceae</taxon>
        <taxon>Modicella</taxon>
    </lineage>
</organism>
<accession>A0A9P6LTK7</accession>
<dbReference type="OrthoDB" id="2424936at2759"/>
<proteinExistence type="predicted"/>
<dbReference type="AlphaFoldDB" id="A0A9P6LTK7"/>
<reference evidence="1" key="1">
    <citation type="journal article" date="2020" name="Fungal Divers.">
        <title>Resolving the Mortierellaceae phylogeny through synthesis of multi-gene phylogenetics and phylogenomics.</title>
        <authorList>
            <person name="Vandepol N."/>
            <person name="Liber J."/>
            <person name="Desiro A."/>
            <person name="Na H."/>
            <person name="Kennedy M."/>
            <person name="Barry K."/>
            <person name="Grigoriev I.V."/>
            <person name="Miller A.N."/>
            <person name="O'Donnell K."/>
            <person name="Stajich J.E."/>
            <person name="Bonito G."/>
        </authorList>
    </citation>
    <scope>NUCLEOTIDE SEQUENCE</scope>
    <source>
        <strain evidence="1">MES-2147</strain>
    </source>
</reference>
<name>A0A9P6LTK7_9FUNG</name>
<evidence type="ECO:0000313" key="2">
    <source>
        <dbReference type="Proteomes" id="UP000749646"/>
    </source>
</evidence>
<evidence type="ECO:0000313" key="1">
    <source>
        <dbReference type="EMBL" id="KAF9938271.1"/>
    </source>
</evidence>
<dbReference type="EMBL" id="JAAAHW010009614">
    <property type="protein sequence ID" value="KAF9938271.1"/>
    <property type="molecule type" value="Genomic_DNA"/>
</dbReference>
<keyword evidence="2" id="KW-1185">Reference proteome</keyword>